<dbReference type="Proteomes" id="UP001498398">
    <property type="component" value="Unassembled WGS sequence"/>
</dbReference>
<accession>A0ABR1J495</accession>
<organism evidence="2 3">
    <name type="scientific">Marasmiellus scandens</name>
    <dbReference type="NCBI Taxonomy" id="2682957"/>
    <lineage>
        <taxon>Eukaryota</taxon>
        <taxon>Fungi</taxon>
        <taxon>Dikarya</taxon>
        <taxon>Basidiomycota</taxon>
        <taxon>Agaricomycotina</taxon>
        <taxon>Agaricomycetes</taxon>
        <taxon>Agaricomycetidae</taxon>
        <taxon>Agaricales</taxon>
        <taxon>Marasmiineae</taxon>
        <taxon>Omphalotaceae</taxon>
        <taxon>Marasmiellus</taxon>
    </lineage>
</organism>
<feature type="region of interest" description="Disordered" evidence="1">
    <location>
        <begin position="116"/>
        <end position="140"/>
    </location>
</feature>
<dbReference type="EMBL" id="JBANRG010000034">
    <property type="protein sequence ID" value="KAK7450146.1"/>
    <property type="molecule type" value="Genomic_DNA"/>
</dbReference>
<feature type="compositionally biased region" description="Acidic residues" evidence="1">
    <location>
        <begin position="518"/>
        <end position="527"/>
    </location>
</feature>
<comment type="caution">
    <text evidence="2">The sequence shown here is derived from an EMBL/GenBank/DDBJ whole genome shotgun (WGS) entry which is preliminary data.</text>
</comment>
<gene>
    <name evidence="2" type="ORF">VKT23_013029</name>
</gene>
<feature type="region of interest" description="Disordered" evidence="1">
    <location>
        <begin position="490"/>
        <end position="579"/>
    </location>
</feature>
<protein>
    <submittedName>
        <fullName evidence="2">Uncharacterized protein</fullName>
    </submittedName>
</protein>
<feature type="compositionally biased region" description="Acidic residues" evidence="1">
    <location>
        <begin position="547"/>
        <end position="579"/>
    </location>
</feature>
<evidence type="ECO:0000256" key="1">
    <source>
        <dbReference type="SAM" id="MobiDB-lite"/>
    </source>
</evidence>
<reference evidence="2 3" key="1">
    <citation type="submission" date="2024-01" db="EMBL/GenBank/DDBJ databases">
        <title>A draft genome for the cacao thread blight pathogen Marasmiellus scandens.</title>
        <authorList>
            <person name="Baruah I.K."/>
            <person name="Leung J."/>
            <person name="Bukari Y."/>
            <person name="Amoako-Attah I."/>
            <person name="Meinhardt L.W."/>
            <person name="Bailey B.A."/>
            <person name="Cohen S.P."/>
        </authorList>
    </citation>
    <scope>NUCLEOTIDE SEQUENCE [LARGE SCALE GENOMIC DNA]</scope>
    <source>
        <strain evidence="2 3">GH-19</strain>
    </source>
</reference>
<sequence>MPSFGRDTIRYFKNDVSDMQHFAARNFEDLLQLALPAFEGLLTDKQQERIVQDLLFDLMTFHAHAKLRMHTDTTLKSFRLATRALGQSLRRFSSKTCTFYADTNELPREIASRLRKAANKAKKKGGTDQPISESESSQIQGKKFSMETYKTHALSHYPDHAEKFGTYDSVSTRSGEREHCYIKYMYEMVSKKDHTAGITVQERRHDLVRKLAQDPSKTKLFPQTEAQEMLSGKYQETLESTNPSARYHIGTSQKNYTSIYKLTMAGKGDPALVDFRQKLEMHLLKRLLPNEDNHDLDTIGIVNDRIIIHNLARFNITTYDCRRDQDVVNPKRHADIMMLSSDTEADSHPYIYARVIGIYHVNIRHFGPKSASNKVEHMDVLHVRWFEHDMTYPCGWNAKRLPRLQFLPQHDSNAFGFVDPQVVLRGCYLMPAFAYGTTTEYLNFPNSIGRPPRFTPEGIVVDQDDFKYYYVGIAVDRDMWMRYRGGGVGHNATRRQTQGLEEEALGIKSKGKMREEKEMEVESDSDDTDHMKVPQVPEAIDEAEKSDIDEEVVEEDSDYSDENNDPSDWDRDDNEGEDY</sequence>
<feature type="compositionally biased region" description="Low complexity" evidence="1">
    <location>
        <begin position="131"/>
        <end position="140"/>
    </location>
</feature>
<name>A0ABR1J495_9AGAR</name>
<keyword evidence="3" id="KW-1185">Reference proteome</keyword>
<evidence type="ECO:0000313" key="3">
    <source>
        <dbReference type="Proteomes" id="UP001498398"/>
    </source>
</evidence>
<evidence type="ECO:0000313" key="2">
    <source>
        <dbReference type="EMBL" id="KAK7450146.1"/>
    </source>
</evidence>
<proteinExistence type="predicted"/>